<dbReference type="CDD" id="cd06222">
    <property type="entry name" value="RNase_H_like"/>
    <property type="match status" value="1"/>
</dbReference>
<gene>
    <name evidence="3" type="ORF">Din_021401</name>
</gene>
<evidence type="ECO:0000313" key="3">
    <source>
        <dbReference type="EMBL" id="MPA51960.1"/>
    </source>
</evidence>
<evidence type="ECO:0000259" key="2">
    <source>
        <dbReference type="Pfam" id="PF13966"/>
    </source>
</evidence>
<protein>
    <recommendedName>
        <fullName evidence="4">Reverse transcriptase zinc-binding domain-containing protein</fullName>
    </recommendedName>
</protein>
<reference evidence="3" key="1">
    <citation type="submission" date="2019-08" db="EMBL/GenBank/DDBJ databases">
        <title>Reference gene set and small RNA set construction with multiple tissues from Davidia involucrata Baill.</title>
        <authorList>
            <person name="Yang H."/>
            <person name="Zhou C."/>
            <person name="Li G."/>
            <person name="Wang J."/>
            <person name="Gao P."/>
            <person name="Wang M."/>
            <person name="Wang R."/>
            <person name="Zhao Y."/>
        </authorList>
    </citation>
    <scope>NUCLEOTIDE SEQUENCE</scope>
    <source>
        <tissue evidence="3">Mixed with DoveR01_LX</tissue>
    </source>
</reference>
<organism evidence="3">
    <name type="scientific">Davidia involucrata</name>
    <name type="common">Dove tree</name>
    <dbReference type="NCBI Taxonomy" id="16924"/>
    <lineage>
        <taxon>Eukaryota</taxon>
        <taxon>Viridiplantae</taxon>
        <taxon>Streptophyta</taxon>
        <taxon>Embryophyta</taxon>
        <taxon>Tracheophyta</taxon>
        <taxon>Spermatophyta</taxon>
        <taxon>Magnoliopsida</taxon>
        <taxon>eudicotyledons</taxon>
        <taxon>Gunneridae</taxon>
        <taxon>Pentapetalae</taxon>
        <taxon>asterids</taxon>
        <taxon>Cornales</taxon>
        <taxon>Nyssaceae</taxon>
        <taxon>Davidia</taxon>
    </lineage>
</organism>
<dbReference type="InterPro" id="IPR044730">
    <property type="entry name" value="RNase_H-like_dom_plant"/>
</dbReference>
<sequence>MGLAKTSGVEGEAPFESRKAVAQAIPTYMMSCFKLPVAICEAINKMVSNFWWGQQGSERKIHWLKWGRLCKGKGYGGVGFREMEAFNLALLAKQGWRLMHGANSLFYKVYKVKYFPYESFMEAKLGSCLSFTWRSTMTTRPVLEAGSRWRIGCGETVQVWGSRWLPNPSTFKVVSPCVASLENMLVSDLIDSSGMRWKKELISSLLLPIDVADICKIPLSIHAAPDCVVWHFSKHGVFSVRSAYPVAVDILKKRNSFEESECSNREIMDKLWKTLWSLSIPNKIKIFLWRAIVDILPTGTKLAQRHIPVDFRCKLCGDQAETPVHLFTQCAWVRIVWENFVFHLPKDKCFLDFCQLFEFLCSSLDMAEVEVCCIMLWLVWGHRNAIVHSGRGRFPVGVFSDALQYLKEFQDAQHKMGVVPLRPVGVGSASWMPPVDGVYKLNIDGSWLPGENTGGVGGVIRDWKGEVIGGFAKPLIQCVSADHAKAMAILHGILFARDIGIQKLVVEGDCLGVISAIRCASKDLSDLGHILDDIKDCLACFCSWEVAHVRRSANGVAHALAGFGRSGSSDKLRLEELPSCFQEALNFDYSSVGA</sequence>
<dbReference type="EMBL" id="GHES01021401">
    <property type="protein sequence ID" value="MPA51960.1"/>
    <property type="molecule type" value="Transcribed_RNA"/>
</dbReference>
<accession>A0A5B7A5C8</accession>
<feature type="domain" description="RNase H type-1" evidence="1">
    <location>
        <begin position="442"/>
        <end position="561"/>
    </location>
</feature>
<evidence type="ECO:0000259" key="1">
    <source>
        <dbReference type="Pfam" id="PF13456"/>
    </source>
</evidence>
<dbReference type="SUPFAM" id="SSF53098">
    <property type="entry name" value="Ribonuclease H-like"/>
    <property type="match status" value="1"/>
</dbReference>
<dbReference type="AlphaFoldDB" id="A0A5B7A5C8"/>
<dbReference type="PANTHER" id="PTHR47074:SF11">
    <property type="entry name" value="REVERSE TRANSCRIPTASE-LIKE PROTEIN"/>
    <property type="match status" value="1"/>
</dbReference>
<dbReference type="GO" id="GO:0004523">
    <property type="term" value="F:RNA-DNA hybrid ribonuclease activity"/>
    <property type="evidence" value="ECO:0007669"/>
    <property type="project" value="InterPro"/>
</dbReference>
<dbReference type="GO" id="GO:0003676">
    <property type="term" value="F:nucleic acid binding"/>
    <property type="evidence" value="ECO:0007669"/>
    <property type="project" value="InterPro"/>
</dbReference>
<feature type="domain" description="Reverse transcriptase zinc-binding" evidence="2">
    <location>
        <begin position="263"/>
        <end position="337"/>
    </location>
</feature>
<proteinExistence type="predicted"/>
<dbReference type="InterPro" id="IPR002156">
    <property type="entry name" value="RNaseH_domain"/>
</dbReference>
<dbReference type="InterPro" id="IPR052929">
    <property type="entry name" value="RNase_H-like_EbsB-rel"/>
</dbReference>
<dbReference type="InterPro" id="IPR036397">
    <property type="entry name" value="RNaseH_sf"/>
</dbReference>
<dbReference type="PANTHER" id="PTHR47074">
    <property type="entry name" value="BNAC02G40300D PROTEIN"/>
    <property type="match status" value="1"/>
</dbReference>
<dbReference type="Pfam" id="PF13456">
    <property type="entry name" value="RVT_3"/>
    <property type="match status" value="1"/>
</dbReference>
<dbReference type="Pfam" id="PF13966">
    <property type="entry name" value="zf-RVT"/>
    <property type="match status" value="1"/>
</dbReference>
<dbReference type="Gene3D" id="3.30.420.10">
    <property type="entry name" value="Ribonuclease H-like superfamily/Ribonuclease H"/>
    <property type="match status" value="1"/>
</dbReference>
<dbReference type="InterPro" id="IPR012337">
    <property type="entry name" value="RNaseH-like_sf"/>
</dbReference>
<name>A0A5B7A5C8_DAVIN</name>
<evidence type="ECO:0008006" key="4">
    <source>
        <dbReference type="Google" id="ProtNLM"/>
    </source>
</evidence>
<dbReference type="InterPro" id="IPR026960">
    <property type="entry name" value="RVT-Znf"/>
</dbReference>